<accession>A0A8T7LZR6</accession>
<feature type="domain" description="Glycosyltransferase 2-like" evidence="1">
    <location>
        <begin position="581"/>
        <end position="739"/>
    </location>
</feature>
<dbReference type="RefSeq" id="WP_341467803.1">
    <property type="nucleotide sequence ID" value="NZ_CP128399.1"/>
</dbReference>
<dbReference type="GO" id="GO:0016757">
    <property type="term" value="F:glycosyltransferase activity"/>
    <property type="evidence" value="ECO:0007669"/>
    <property type="project" value="UniProtKB-KW"/>
</dbReference>
<evidence type="ECO:0000259" key="2">
    <source>
        <dbReference type="Pfam" id="PF08241"/>
    </source>
</evidence>
<dbReference type="Proteomes" id="UP001431572">
    <property type="component" value="Chromosome 1"/>
</dbReference>
<dbReference type="CDD" id="cd06433">
    <property type="entry name" value="GT_2_WfgS_like"/>
    <property type="match status" value="1"/>
</dbReference>
<dbReference type="Gene3D" id="3.40.50.150">
    <property type="entry name" value="Vaccinia Virus protein VP39"/>
    <property type="match status" value="1"/>
</dbReference>
<dbReference type="EMBL" id="JACATZ010000001">
    <property type="protein sequence ID" value="NWJ46547.1"/>
    <property type="molecule type" value="Genomic_DNA"/>
</dbReference>
<evidence type="ECO:0000313" key="5">
    <source>
        <dbReference type="Proteomes" id="UP000521676"/>
    </source>
</evidence>
<dbReference type="AlphaFoldDB" id="A0A8T7LZR6"/>
<dbReference type="PANTHER" id="PTHR43685">
    <property type="entry name" value="GLYCOSYLTRANSFERASE"/>
    <property type="match status" value="1"/>
</dbReference>
<reference evidence="4" key="2">
    <citation type="journal article" date="2024" name="Nature">
        <title>Anoxygenic phototroph of the Chloroflexota uses a type I reaction centre.</title>
        <authorList>
            <person name="Tsuji J.M."/>
            <person name="Shaw N.A."/>
            <person name="Nagashima S."/>
            <person name="Venkiteswaran J.J."/>
            <person name="Schiff S.L."/>
            <person name="Watanabe T."/>
            <person name="Fukui M."/>
            <person name="Hanada S."/>
            <person name="Tank M."/>
            <person name="Neufeld J.D."/>
        </authorList>
    </citation>
    <scope>NUCLEOTIDE SEQUENCE</scope>
    <source>
        <strain evidence="4">L227-S17</strain>
    </source>
</reference>
<evidence type="ECO:0000313" key="6">
    <source>
        <dbReference type="Proteomes" id="UP001431572"/>
    </source>
</evidence>
<dbReference type="InterPro" id="IPR029044">
    <property type="entry name" value="Nucleotide-diphossugar_trans"/>
</dbReference>
<evidence type="ECO:0000259" key="1">
    <source>
        <dbReference type="Pfam" id="PF00535"/>
    </source>
</evidence>
<dbReference type="SUPFAM" id="SSF53448">
    <property type="entry name" value="Nucleotide-diphospho-sugar transferases"/>
    <property type="match status" value="1"/>
</dbReference>
<dbReference type="Pfam" id="PF00535">
    <property type="entry name" value="Glycos_transf_2"/>
    <property type="match status" value="1"/>
</dbReference>
<dbReference type="InterPro" id="IPR029063">
    <property type="entry name" value="SAM-dependent_MTases_sf"/>
</dbReference>
<dbReference type="CDD" id="cd02440">
    <property type="entry name" value="AdoMet_MTases"/>
    <property type="match status" value="1"/>
</dbReference>
<dbReference type="PANTHER" id="PTHR43685:SF11">
    <property type="entry name" value="GLYCOSYLTRANSFERASE TAGX-RELATED"/>
    <property type="match status" value="1"/>
</dbReference>
<sequence>MTCELFSDFNSEDEEQLATNDFYLTLKNLRDAAKNKQPSWAEYPNYILYSNVCFWAIRKREYGFITNWFTKLEKQLETSIKVLDVGCGVVPLCNWISSRGHAVTAIDPLKEDIDFLIDNNLNAFYGSEVEYLNARAEKLPFKDASFDIITFVSCLEHIAPGNDRVSLLEIARVIKPGGYLLITFDVAPQQQQQADEKEKPLYQRQFAYPFSINATRHLFDQISDYFDITPITLPPEFENLTLEQVHDFWQKTQLHDERTEPIREYLAMGLVLQRTVNPVNISFDYIEAAYIEGQTAIEGQLSYFQTHAKLRHEIINELAQENKLLRSAANARLQDINSLEDIQKQLVQENELLRSAADARLKIIDSLVVNQEQLIQEFERKRTETDTKLQVISSLIENESAKSISLIPESNQVYFGYLDKPRSSIVLTSNLEVAGWIFSTIAPIANLDLFIDNRYFGKINYGIERPDVYQRYNHPNAINSGFQSHFPLSEVLNGNHLIVIRALDAEGNRTEFSHKLKVVNNSIFFKRFLGNKNLFNEIRPYLVKKLFGFQLGVLYQYPHKTLKIPTRYYKTKKLKAPPLITIVTPSYNHAEFIERTIKSVLDQQYPKLEYIIQDGGSSDNTVRILKRYSGQLTRWESAKDKGQAHAINLGFQNTNGEIMAYLNSDDLLLPGTLAYVAQFFIEHPQVDVVYGQRVIINEYDREVGRWILPPHRHGLPIMEDILSWADYIPQETLFWRRSLWEKVGGKIDENFQFAMDWELLLRFRAANATFARLPRFLGAFRVHTEQKSQARINDIGAKESSRLREQYIGRNVSEAEIYYKILPYLKKHIIYHKLYRLGILRY</sequence>
<evidence type="ECO:0000313" key="3">
    <source>
        <dbReference type="EMBL" id="NWJ46547.1"/>
    </source>
</evidence>
<proteinExistence type="predicted"/>
<keyword evidence="6" id="KW-1185">Reference proteome</keyword>
<dbReference type="Gene3D" id="3.90.550.10">
    <property type="entry name" value="Spore Coat Polysaccharide Biosynthesis Protein SpsA, Chain A"/>
    <property type="match status" value="1"/>
</dbReference>
<dbReference type="SUPFAM" id="SSF53335">
    <property type="entry name" value="S-adenosyl-L-methionine-dependent methyltransferases"/>
    <property type="match status" value="1"/>
</dbReference>
<dbReference type="Pfam" id="PF08241">
    <property type="entry name" value="Methyltransf_11"/>
    <property type="match status" value="1"/>
</dbReference>
<dbReference type="EC" id="2.4.-.-" evidence="4"/>
<protein>
    <submittedName>
        <fullName evidence="3">Glycosyltransferase</fullName>
        <ecNumber evidence="4">2.4.-.-</ecNumber>
    </submittedName>
</protein>
<dbReference type="GO" id="GO:0008757">
    <property type="term" value="F:S-adenosylmethionine-dependent methyltransferase activity"/>
    <property type="evidence" value="ECO:0007669"/>
    <property type="project" value="InterPro"/>
</dbReference>
<dbReference type="InterPro" id="IPR001173">
    <property type="entry name" value="Glyco_trans_2-like"/>
</dbReference>
<keyword evidence="4" id="KW-0808">Transferase</keyword>
<dbReference type="InterPro" id="IPR050834">
    <property type="entry name" value="Glycosyltransf_2"/>
</dbReference>
<reference evidence="3 5" key="1">
    <citation type="submission" date="2020-06" db="EMBL/GenBank/DDBJ databases">
        <title>Anoxygenic phototrophic Chloroflexota member uses a Type I reaction center.</title>
        <authorList>
            <person name="Tsuji J.M."/>
            <person name="Shaw N.A."/>
            <person name="Nagashima S."/>
            <person name="Venkiteswaran J."/>
            <person name="Schiff S.L."/>
            <person name="Hanada S."/>
            <person name="Tank M."/>
            <person name="Neufeld J.D."/>
        </authorList>
    </citation>
    <scope>NUCLEOTIDE SEQUENCE [LARGE SCALE GENOMIC DNA]</scope>
    <source>
        <strain evidence="3">L227-S17</strain>
    </source>
</reference>
<name>A0A8T7LZR6_9CHLR</name>
<evidence type="ECO:0000313" key="4">
    <source>
        <dbReference type="EMBL" id="WJW65916.1"/>
    </source>
</evidence>
<dbReference type="Proteomes" id="UP000521676">
    <property type="component" value="Unassembled WGS sequence"/>
</dbReference>
<dbReference type="EMBL" id="CP128399">
    <property type="protein sequence ID" value="WJW65916.1"/>
    <property type="molecule type" value="Genomic_DNA"/>
</dbReference>
<dbReference type="InterPro" id="IPR013216">
    <property type="entry name" value="Methyltransf_11"/>
</dbReference>
<feature type="domain" description="Methyltransferase type 11" evidence="2">
    <location>
        <begin position="83"/>
        <end position="182"/>
    </location>
</feature>
<organism evidence="3 5">
    <name type="scientific">Candidatus Chlorohelix allophototropha</name>
    <dbReference type="NCBI Taxonomy" id="3003348"/>
    <lineage>
        <taxon>Bacteria</taxon>
        <taxon>Bacillati</taxon>
        <taxon>Chloroflexota</taxon>
        <taxon>Chloroflexia</taxon>
        <taxon>Candidatus Chloroheliales</taxon>
        <taxon>Candidatus Chloroheliaceae</taxon>
        <taxon>Candidatus Chlorohelix</taxon>
    </lineage>
</organism>
<keyword evidence="4" id="KW-0328">Glycosyltransferase</keyword>
<gene>
    <name evidence="3" type="ORF">HXX08_11765</name>
    <name evidence="4" type="ORF">OZ401_001696</name>
</gene>